<dbReference type="PROSITE" id="PS00674">
    <property type="entry name" value="AAA"/>
    <property type="match status" value="1"/>
</dbReference>
<keyword evidence="2" id="KW-0067">ATP-binding</keyword>
<dbReference type="InterPro" id="IPR003593">
    <property type="entry name" value="AAA+_ATPase"/>
</dbReference>
<keyword evidence="5" id="KW-1185">Reference proteome</keyword>
<name>A0ABD3QFI7_9STRA</name>
<dbReference type="PANTHER" id="PTHR23077:SF27">
    <property type="entry name" value="ATPASE FAMILY GENE 2 PROTEIN HOMOLOG A"/>
    <property type="match status" value="1"/>
</dbReference>
<proteinExistence type="predicted"/>
<dbReference type="Pfam" id="PF00004">
    <property type="entry name" value="AAA"/>
    <property type="match status" value="1"/>
</dbReference>
<dbReference type="InterPro" id="IPR003959">
    <property type="entry name" value="ATPase_AAA_core"/>
</dbReference>
<dbReference type="InterPro" id="IPR003960">
    <property type="entry name" value="ATPase_AAA_CS"/>
</dbReference>
<evidence type="ECO:0000256" key="1">
    <source>
        <dbReference type="ARBA" id="ARBA00022741"/>
    </source>
</evidence>
<dbReference type="GO" id="GO:0005524">
    <property type="term" value="F:ATP binding"/>
    <property type="evidence" value="ECO:0007669"/>
    <property type="project" value="UniProtKB-KW"/>
</dbReference>
<dbReference type="AlphaFoldDB" id="A0ABD3QFI7"/>
<evidence type="ECO:0000313" key="4">
    <source>
        <dbReference type="EMBL" id="KAL3799107.1"/>
    </source>
</evidence>
<protein>
    <recommendedName>
        <fullName evidence="3">AAA+ ATPase domain-containing protein</fullName>
    </recommendedName>
</protein>
<dbReference type="SMART" id="SM00382">
    <property type="entry name" value="AAA"/>
    <property type="match status" value="1"/>
</dbReference>
<dbReference type="InterPro" id="IPR041569">
    <property type="entry name" value="AAA_lid_3"/>
</dbReference>
<reference evidence="4 5" key="1">
    <citation type="journal article" date="2020" name="G3 (Bethesda)">
        <title>Improved Reference Genome for Cyclotella cryptica CCMP332, a Model for Cell Wall Morphogenesis, Salinity Adaptation, and Lipid Production in Diatoms (Bacillariophyta).</title>
        <authorList>
            <person name="Roberts W.R."/>
            <person name="Downey K.M."/>
            <person name="Ruck E.C."/>
            <person name="Traller J.C."/>
            <person name="Alverson A.J."/>
        </authorList>
    </citation>
    <scope>NUCLEOTIDE SEQUENCE [LARGE SCALE GENOMIC DNA]</scope>
    <source>
        <strain evidence="4 5">CCMP332</strain>
    </source>
</reference>
<dbReference type="Pfam" id="PF17862">
    <property type="entry name" value="AAA_lid_3"/>
    <property type="match status" value="1"/>
</dbReference>
<dbReference type="EMBL" id="JABMIG020000041">
    <property type="protein sequence ID" value="KAL3799107.1"/>
    <property type="molecule type" value="Genomic_DNA"/>
</dbReference>
<sequence>MLVLAGQSPDRPHILTKNYFSIADPTASTMSSIAHPLILVEVIPIISRDGNNCSSTSHPISQPLAKTQLLNMSLRGMFHPGWMKYEEMNERLHKLEKGSKWKNRGGAKKASSDSSWGMSLRTFHETNKTNESKSACSSRRKAIISGIVHFKTEGYGITSDCNNSDSIPVTYLLADDPLCESGVPCVLRGYIFENDNMMEPIDDFISIEHEIKCAVVSGTSVQVLPPIDAQSIADHTNFFAHCDLGTSLLGSYNSQKLIIKRERRGIIQQCDSPKKYSKLSCYDEATVRALTLLMSTMLLNTTWVGTTPWALSVWKSHIRKTMNEQLPLDSLYDLQQKYCIDNENSCNNLVPTMQQIDSMQCASEADSVPYLLREGALLLYNTHPNSGKRTLVTTIAKEILHCNAVHVVSAPAIFAKYGTSADAALEIILHELAVRGAVTSVSSEPSGGSPEKGQEKNSCIARVCIVLDHFETFINHASNADSYTPVLNSMESYVNRLSFSLKNKNEFPFPSTSSLYNRSGLDSSRSPGFALPLGLCLIGVMTCNDDRNKTQTGSQLSKALDTIGGGRICLSLPSEWARLSAFYHAFRSLDIELDEEATHFLPEFTESKSWAIGRSFLDVARELRSLVEISGRRLATKTDLKKAMDVVDGIQTKSSASGTYSTSSLSNCNSSSTDLGFGLVGGNKEAKLALEDALALNPEKRRLLSLFGLQAPTGVLLYGPPGTGKTLLARAVAQAMSTPGSGRPGNHVGKFISLKASDIVRPEVGNSEKLIVTAFEAARVNAPSVIFIDEFQALFGDRDGSGLIVGQLVSTLLQCMDDVARWSEADPAEEKDGAKNGRIVVIGATNTPWMIDRAFLRPGRFDRAVHVGLPCQEEREEILRVHSCKMKMAPTENRDETCKMMAELCIGFSGADLAALCRAAAVRCLSEGDDAEGIKAKHFKYSFMNHIVRSSNNELVQRISNWRP</sequence>
<dbReference type="InterPro" id="IPR027417">
    <property type="entry name" value="P-loop_NTPase"/>
</dbReference>
<dbReference type="Gene3D" id="1.10.8.60">
    <property type="match status" value="1"/>
</dbReference>
<evidence type="ECO:0000259" key="3">
    <source>
        <dbReference type="SMART" id="SM00382"/>
    </source>
</evidence>
<feature type="domain" description="AAA+ ATPase" evidence="3">
    <location>
        <begin position="711"/>
        <end position="871"/>
    </location>
</feature>
<accession>A0ABD3QFI7</accession>
<evidence type="ECO:0000313" key="5">
    <source>
        <dbReference type="Proteomes" id="UP001516023"/>
    </source>
</evidence>
<keyword evidence="1" id="KW-0547">Nucleotide-binding</keyword>
<dbReference type="PANTHER" id="PTHR23077">
    <property type="entry name" value="AAA-FAMILY ATPASE"/>
    <property type="match status" value="1"/>
</dbReference>
<dbReference type="InterPro" id="IPR050168">
    <property type="entry name" value="AAA_ATPase_domain"/>
</dbReference>
<organism evidence="4 5">
    <name type="scientific">Cyclotella cryptica</name>
    <dbReference type="NCBI Taxonomy" id="29204"/>
    <lineage>
        <taxon>Eukaryota</taxon>
        <taxon>Sar</taxon>
        <taxon>Stramenopiles</taxon>
        <taxon>Ochrophyta</taxon>
        <taxon>Bacillariophyta</taxon>
        <taxon>Coscinodiscophyceae</taxon>
        <taxon>Thalassiosirophycidae</taxon>
        <taxon>Stephanodiscales</taxon>
        <taxon>Stephanodiscaceae</taxon>
        <taxon>Cyclotella</taxon>
    </lineage>
</organism>
<comment type="caution">
    <text evidence="4">The sequence shown here is derived from an EMBL/GenBank/DDBJ whole genome shotgun (WGS) entry which is preliminary data.</text>
</comment>
<dbReference type="SUPFAM" id="SSF52540">
    <property type="entry name" value="P-loop containing nucleoside triphosphate hydrolases"/>
    <property type="match status" value="1"/>
</dbReference>
<gene>
    <name evidence="4" type="ORF">HJC23_002235</name>
</gene>
<evidence type="ECO:0000256" key="2">
    <source>
        <dbReference type="ARBA" id="ARBA00022840"/>
    </source>
</evidence>
<dbReference type="Proteomes" id="UP001516023">
    <property type="component" value="Unassembled WGS sequence"/>
</dbReference>
<dbReference type="Gene3D" id="3.40.50.300">
    <property type="entry name" value="P-loop containing nucleotide triphosphate hydrolases"/>
    <property type="match status" value="1"/>
</dbReference>